<comment type="caution">
    <text evidence="9">The sequence shown here is derived from an EMBL/GenBank/DDBJ whole genome shotgun (WGS) entry which is preliminary data.</text>
</comment>
<evidence type="ECO:0000313" key="10">
    <source>
        <dbReference type="Proteomes" id="UP000799439"/>
    </source>
</evidence>
<dbReference type="GO" id="GO:0032981">
    <property type="term" value="P:mitochondrial respiratory chain complex I assembly"/>
    <property type="evidence" value="ECO:0007669"/>
    <property type="project" value="TreeGrafter"/>
</dbReference>
<dbReference type="EC" id="2.1.1.320" evidence="7"/>
<name>A0A9P4J5G4_9PEZI</name>
<keyword evidence="10" id="KW-1185">Reference proteome</keyword>
<accession>A0A9P4J5G4</accession>
<keyword evidence="3 7" id="KW-0489">Methyltransferase</keyword>
<organism evidence="9 10">
    <name type="scientific">Myriangium duriaei CBS 260.36</name>
    <dbReference type="NCBI Taxonomy" id="1168546"/>
    <lineage>
        <taxon>Eukaryota</taxon>
        <taxon>Fungi</taxon>
        <taxon>Dikarya</taxon>
        <taxon>Ascomycota</taxon>
        <taxon>Pezizomycotina</taxon>
        <taxon>Dothideomycetes</taxon>
        <taxon>Dothideomycetidae</taxon>
        <taxon>Myriangiales</taxon>
        <taxon>Myriangiaceae</taxon>
        <taxon>Myriangium</taxon>
    </lineage>
</organism>
<dbReference type="OrthoDB" id="5595109at2759"/>
<evidence type="ECO:0000256" key="1">
    <source>
        <dbReference type="ARBA" id="ARBA00004173"/>
    </source>
</evidence>
<sequence length="532" mass="57712">MRSRILRLHQICNQRLINSSSLRNTCAGARWNSSTTNSKSNSSTSSGRQWSTPLAKILGEAITTTGPIPVATYMRQCLTSDLGGYYTAETPDKDQFGRKGDFVTSPEISQVFGELVGLWVVAEWIAQGRKSSGVYLMEVGPGRGTLMDDMLRTIRNFKDMVTAIDGIYLIEASPSLRAAQHKLLCGENPLDQTDVGYGSRSKYDEKLRVVWCEDVRLLPKESDWTPFIVAHEFFDALPIHVFQSVPPNPDQPDTIQTPTGPIDAKKLPRAALEHQWRELVVSPTSPFTIPSSPPVSSSPEDVPDFELTLSRASTPHSLYLPEQSARYKALKSTPDTIIEISPESQSYAADFAVRIGGGALPTSPTTKPTRGTPPAKEVLKKSPSGAALIIDYGPASAIPRNSLRGIQAHKHVSPFVRAGQVDLSADVDFLALAEAALNASQGVEVHGPVSQGAFLGAMGIEARVAQLVKRALERERGKGLGEAVKRIEGGWRRLVDRGEGGMGGLYQVMAVVPYRGEEGLRRPVGFGGDVKL</sequence>
<feature type="region of interest" description="Disordered" evidence="8">
    <location>
        <begin position="358"/>
        <end position="380"/>
    </location>
</feature>
<dbReference type="Pfam" id="PF02636">
    <property type="entry name" value="Methyltransf_28"/>
    <property type="match status" value="1"/>
</dbReference>
<dbReference type="Gene3D" id="3.40.50.12710">
    <property type="match status" value="1"/>
</dbReference>
<comment type="subcellular location">
    <subcellularLocation>
        <location evidence="1 7">Mitochondrion</location>
    </subcellularLocation>
</comment>
<evidence type="ECO:0000256" key="4">
    <source>
        <dbReference type="ARBA" id="ARBA00022679"/>
    </source>
</evidence>
<dbReference type="InterPro" id="IPR003788">
    <property type="entry name" value="NDUFAF7"/>
</dbReference>
<dbReference type="PANTHER" id="PTHR12049">
    <property type="entry name" value="PROTEIN ARGININE METHYLTRANSFERASE NDUFAF7, MITOCHONDRIAL"/>
    <property type="match status" value="1"/>
</dbReference>
<proteinExistence type="inferred from homology"/>
<evidence type="ECO:0000256" key="8">
    <source>
        <dbReference type="SAM" id="MobiDB-lite"/>
    </source>
</evidence>
<dbReference type="GO" id="GO:0032259">
    <property type="term" value="P:methylation"/>
    <property type="evidence" value="ECO:0007669"/>
    <property type="project" value="UniProtKB-KW"/>
</dbReference>
<keyword evidence="5 7" id="KW-0496">Mitochondrion</keyword>
<protein>
    <recommendedName>
        <fullName evidence="7">Protein arginine methyltransferase NDUFAF7</fullName>
        <ecNumber evidence="7">2.1.1.320</ecNumber>
    </recommendedName>
</protein>
<dbReference type="InterPro" id="IPR029063">
    <property type="entry name" value="SAM-dependent_MTases_sf"/>
</dbReference>
<evidence type="ECO:0000313" key="9">
    <source>
        <dbReference type="EMBL" id="KAF2153812.1"/>
    </source>
</evidence>
<keyword evidence="4 7" id="KW-0808">Transferase</keyword>
<evidence type="ECO:0000256" key="2">
    <source>
        <dbReference type="ARBA" id="ARBA00005891"/>
    </source>
</evidence>
<gene>
    <name evidence="9" type="ORF">K461DRAFT_239164</name>
</gene>
<evidence type="ECO:0000256" key="6">
    <source>
        <dbReference type="ARBA" id="ARBA00048612"/>
    </source>
</evidence>
<comment type="similarity">
    <text evidence="2 7">Belongs to the NDUFAF7 family.</text>
</comment>
<comment type="catalytic activity">
    <reaction evidence="6 7">
        <text>L-arginyl-[protein] + 2 S-adenosyl-L-methionine = N(omega),N(omega)'-dimethyl-L-arginyl-[protein] + 2 S-adenosyl-L-homocysteine + 2 H(+)</text>
        <dbReference type="Rhea" id="RHEA:48108"/>
        <dbReference type="Rhea" id="RHEA-COMP:10532"/>
        <dbReference type="Rhea" id="RHEA-COMP:11992"/>
        <dbReference type="ChEBI" id="CHEBI:15378"/>
        <dbReference type="ChEBI" id="CHEBI:29965"/>
        <dbReference type="ChEBI" id="CHEBI:57856"/>
        <dbReference type="ChEBI" id="CHEBI:59789"/>
        <dbReference type="ChEBI" id="CHEBI:88221"/>
        <dbReference type="EC" id="2.1.1.320"/>
    </reaction>
</comment>
<dbReference type="GO" id="GO:0035243">
    <property type="term" value="F:protein-arginine omega-N symmetric methyltransferase activity"/>
    <property type="evidence" value="ECO:0007669"/>
    <property type="project" value="UniProtKB-EC"/>
</dbReference>
<dbReference type="PANTHER" id="PTHR12049:SF7">
    <property type="entry name" value="PROTEIN ARGININE METHYLTRANSFERASE NDUFAF7, MITOCHONDRIAL"/>
    <property type="match status" value="1"/>
</dbReference>
<evidence type="ECO:0000256" key="3">
    <source>
        <dbReference type="ARBA" id="ARBA00022603"/>
    </source>
</evidence>
<evidence type="ECO:0000256" key="5">
    <source>
        <dbReference type="ARBA" id="ARBA00023128"/>
    </source>
</evidence>
<dbReference type="EMBL" id="ML996084">
    <property type="protein sequence ID" value="KAF2153812.1"/>
    <property type="molecule type" value="Genomic_DNA"/>
</dbReference>
<comment type="function">
    <text evidence="7">Arginine methyltransferase involved in the assembly or stability of mitochondrial NADH:ubiquinone oxidoreductase complex (complex I).</text>
</comment>
<dbReference type="InterPro" id="IPR038375">
    <property type="entry name" value="NDUFAF7_sf"/>
</dbReference>
<dbReference type="SUPFAM" id="SSF53335">
    <property type="entry name" value="S-adenosyl-L-methionine-dependent methyltransferases"/>
    <property type="match status" value="1"/>
</dbReference>
<feature type="non-terminal residue" evidence="9">
    <location>
        <position position="532"/>
    </location>
</feature>
<dbReference type="AlphaFoldDB" id="A0A9P4J5G4"/>
<dbReference type="GO" id="GO:0005739">
    <property type="term" value="C:mitochondrion"/>
    <property type="evidence" value="ECO:0007669"/>
    <property type="project" value="UniProtKB-SubCell"/>
</dbReference>
<reference evidence="9" key="1">
    <citation type="journal article" date="2020" name="Stud. Mycol.">
        <title>101 Dothideomycetes genomes: a test case for predicting lifestyles and emergence of pathogens.</title>
        <authorList>
            <person name="Haridas S."/>
            <person name="Albert R."/>
            <person name="Binder M."/>
            <person name="Bloem J."/>
            <person name="Labutti K."/>
            <person name="Salamov A."/>
            <person name="Andreopoulos B."/>
            <person name="Baker S."/>
            <person name="Barry K."/>
            <person name="Bills G."/>
            <person name="Bluhm B."/>
            <person name="Cannon C."/>
            <person name="Castanera R."/>
            <person name="Culley D."/>
            <person name="Daum C."/>
            <person name="Ezra D."/>
            <person name="Gonzalez J."/>
            <person name="Henrissat B."/>
            <person name="Kuo A."/>
            <person name="Liang C."/>
            <person name="Lipzen A."/>
            <person name="Lutzoni F."/>
            <person name="Magnuson J."/>
            <person name="Mondo S."/>
            <person name="Nolan M."/>
            <person name="Ohm R."/>
            <person name="Pangilinan J."/>
            <person name="Park H.-J."/>
            <person name="Ramirez L."/>
            <person name="Alfaro M."/>
            <person name="Sun H."/>
            <person name="Tritt A."/>
            <person name="Yoshinaga Y."/>
            <person name="Zwiers L.-H."/>
            <person name="Turgeon B."/>
            <person name="Goodwin S."/>
            <person name="Spatafora J."/>
            <person name="Crous P."/>
            <person name="Grigoriev I."/>
        </authorList>
    </citation>
    <scope>NUCLEOTIDE SEQUENCE</scope>
    <source>
        <strain evidence="9">CBS 260.36</strain>
    </source>
</reference>
<dbReference type="Proteomes" id="UP000799439">
    <property type="component" value="Unassembled WGS sequence"/>
</dbReference>
<evidence type="ECO:0000256" key="7">
    <source>
        <dbReference type="RuleBase" id="RU364114"/>
    </source>
</evidence>